<dbReference type="PANTHER" id="PTHR43240:SF5">
    <property type="entry name" value="1,4-DIHYDROXY-2-NAPHTHOYL-COA THIOESTERASE 1"/>
    <property type="match status" value="1"/>
</dbReference>
<reference evidence="4 5" key="1">
    <citation type="journal article" date="2009" name="Infect. Immun.">
        <title>Comparative genomics reveal extensive transposon-mediated genomic plasticity and diversity among potential effector proteins within the genus Coxiella.</title>
        <authorList>
            <person name="Beare P.A."/>
            <person name="Unsworth N."/>
            <person name="Andoh M."/>
            <person name="Voth D.E."/>
            <person name="Omsland A."/>
            <person name="Gilk S.D."/>
            <person name="Williams K.P."/>
            <person name="Sobral B.W."/>
            <person name="Kupko J.J.III."/>
            <person name="Porcella S.F."/>
            <person name="Samuel J.E."/>
            <person name="Heinzen R.A."/>
        </authorList>
    </citation>
    <scope>NUCLEOTIDE SEQUENCE [LARGE SCALE GENOMIC DNA]</scope>
    <source>
        <strain evidence="4 5">Dugway 5J108-111</strain>
    </source>
</reference>
<dbReference type="KEGG" id="cbd:CBUD_1161"/>
<accession>A9KE07</accession>
<dbReference type="NCBIfam" id="TIGR00369">
    <property type="entry name" value="unchar_dom_1"/>
    <property type="match status" value="1"/>
</dbReference>
<evidence type="ECO:0000256" key="1">
    <source>
        <dbReference type="ARBA" id="ARBA00008324"/>
    </source>
</evidence>
<dbReference type="PANTHER" id="PTHR43240">
    <property type="entry name" value="1,4-DIHYDROXY-2-NAPHTHOYL-COA THIOESTERASE 1"/>
    <property type="match status" value="1"/>
</dbReference>
<dbReference type="Proteomes" id="UP000008555">
    <property type="component" value="Chromosome"/>
</dbReference>
<dbReference type="EMBL" id="CP000733">
    <property type="protein sequence ID" value="ABS77395.2"/>
    <property type="molecule type" value="Genomic_DNA"/>
</dbReference>
<evidence type="ECO:0000259" key="3">
    <source>
        <dbReference type="Pfam" id="PF03061"/>
    </source>
</evidence>
<dbReference type="FunFam" id="3.10.129.10:FF:000002">
    <property type="entry name" value="1,4-dihydroxy-2-naphthoyl-CoA hydrolase"/>
    <property type="match status" value="1"/>
</dbReference>
<dbReference type="EC" id="3.1.2.-" evidence="4"/>
<feature type="domain" description="Thioesterase" evidence="3">
    <location>
        <begin position="63"/>
        <end position="139"/>
    </location>
</feature>
<evidence type="ECO:0000313" key="4">
    <source>
        <dbReference type="EMBL" id="ABS77395.2"/>
    </source>
</evidence>
<sequence length="157" mass="17563">MRPSPFLTGFKMSIWKTPFDVQKAAERCKNTMVEHLGIEFTEVGKNYLRGRMPVDHRTHQPIGLMHGGASCVLAETLGSVAANFCVDSNELYCVGLDINTNHVRSARSGFVIGTAKPFHIGKSTQVWGIEIFDEKDRLVSVSRLTMAVLKKQRLKEK</sequence>
<dbReference type="InterPro" id="IPR006683">
    <property type="entry name" value="Thioestr_dom"/>
</dbReference>
<dbReference type="InterPro" id="IPR029069">
    <property type="entry name" value="HotDog_dom_sf"/>
</dbReference>
<keyword evidence="2 4" id="KW-0378">Hydrolase</keyword>
<dbReference type="GO" id="GO:0005829">
    <property type="term" value="C:cytosol"/>
    <property type="evidence" value="ECO:0007669"/>
    <property type="project" value="TreeGrafter"/>
</dbReference>
<dbReference type="CDD" id="cd03443">
    <property type="entry name" value="PaaI_thioesterase"/>
    <property type="match status" value="1"/>
</dbReference>
<dbReference type="RefSeq" id="WP_010957885.1">
    <property type="nucleotide sequence ID" value="NC_009727.1"/>
</dbReference>
<name>A9KE07_COXBN</name>
<protein>
    <submittedName>
        <fullName evidence="4">Thioesterase</fullName>
        <ecNumber evidence="4">3.1.2.-</ecNumber>
    </submittedName>
</protein>
<dbReference type="Gene3D" id="3.10.129.10">
    <property type="entry name" value="Hotdog Thioesterase"/>
    <property type="match status" value="1"/>
</dbReference>
<dbReference type="GO" id="GO:0061522">
    <property type="term" value="F:1,4-dihydroxy-2-naphthoyl-CoA thioesterase activity"/>
    <property type="evidence" value="ECO:0007669"/>
    <property type="project" value="TreeGrafter"/>
</dbReference>
<organism evidence="4 5">
    <name type="scientific">Coxiella burnetii (strain Dugway 5J108-111)</name>
    <dbReference type="NCBI Taxonomy" id="434922"/>
    <lineage>
        <taxon>Bacteria</taxon>
        <taxon>Pseudomonadati</taxon>
        <taxon>Pseudomonadota</taxon>
        <taxon>Gammaproteobacteria</taxon>
        <taxon>Legionellales</taxon>
        <taxon>Coxiellaceae</taxon>
        <taxon>Coxiella</taxon>
    </lineage>
</organism>
<dbReference type="Pfam" id="PF03061">
    <property type="entry name" value="4HBT"/>
    <property type="match status" value="1"/>
</dbReference>
<proteinExistence type="inferred from homology"/>
<gene>
    <name evidence="4" type="ordered locus">CBUD_1161</name>
</gene>
<dbReference type="HOGENOM" id="CLU_089876_13_1_6"/>
<dbReference type="SUPFAM" id="SSF54637">
    <property type="entry name" value="Thioesterase/thiol ester dehydrase-isomerase"/>
    <property type="match status" value="1"/>
</dbReference>
<dbReference type="InterPro" id="IPR003736">
    <property type="entry name" value="PAAI_dom"/>
</dbReference>
<comment type="similarity">
    <text evidence="1">Belongs to the thioesterase PaaI family.</text>
</comment>
<dbReference type="AlphaFoldDB" id="A9KE07"/>
<evidence type="ECO:0000313" key="5">
    <source>
        <dbReference type="Proteomes" id="UP000008555"/>
    </source>
</evidence>
<evidence type="ECO:0000256" key="2">
    <source>
        <dbReference type="ARBA" id="ARBA00022801"/>
    </source>
</evidence>